<dbReference type="Gene3D" id="3.40.430.10">
    <property type="entry name" value="Dihydrofolate Reductase, subunit A"/>
    <property type="match status" value="1"/>
</dbReference>
<comment type="caution">
    <text evidence="11">The sequence shown here is derived from an EMBL/GenBank/DDBJ whole genome shotgun (WGS) entry which is preliminary data.</text>
</comment>
<dbReference type="InterPro" id="IPR011549">
    <property type="entry name" value="RibD_C"/>
</dbReference>
<dbReference type="RefSeq" id="WP_171596417.1">
    <property type="nucleotide sequence ID" value="NZ_RZNH01000028.1"/>
</dbReference>
<protein>
    <recommendedName>
        <fullName evidence="9">Riboflavin biosynthesis protein RibD</fullName>
    </recommendedName>
    <domain>
        <recommendedName>
            <fullName evidence="9">Diaminohydroxyphosphoribosylaminopyrimidine deaminase</fullName>
            <shortName evidence="9">DRAP deaminase</shortName>
            <ecNumber evidence="9">3.5.4.26</ecNumber>
        </recommendedName>
        <alternativeName>
            <fullName evidence="9">Riboflavin-specific deaminase</fullName>
        </alternativeName>
    </domain>
    <domain>
        <recommendedName>
            <fullName evidence="9">5-amino-6-(5-phosphoribosylamino)uracil reductase</fullName>
            <ecNumber evidence="9">1.1.1.193</ecNumber>
        </recommendedName>
        <alternativeName>
            <fullName evidence="9">HTP reductase</fullName>
        </alternativeName>
    </domain>
</protein>
<proteinExistence type="inferred from homology"/>
<dbReference type="SUPFAM" id="SSF53927">
    <property type="entry name" value="Cytidine deaminase-like"/>
    <property type="match status" value="1"/>
</dbReference>
<organism evidence="11 12">
    <name type="scientific">Marinifilum caeruleilacunae</name>
    <dbReference type="NCBI Taxonomy" id="2499076"/>
    <lineage>
        <taxon>Bacteria</taxon>
        <taxon>Pseudomonadati</taxon>
        <taxon>Bacteroidota</taxon>
        <taxon>Bacteroidia</taxon>
        <taxon>Marinilabiliales</taxon>
        <taxon>Marinifilaceae</taxon>
    </lineage>
</organism>
<comment type="catalytic activity">
    <reaction evidence="9">
        <text>5-amino-6-(5-phospho-D-ribitylamino)uracil + NADP(+) = 5-amino-6-(5-phospho-D-ribosylamino)uracil + NADPH + H(+)</text>
        <dbReference type="Rhea" id="RHEA:17845"/>
        <dbReference type="ChEBI" id="CHEBI:15378"/>
        <dbReference type="ChEBI" id="CHEBI:57783"/>
        <dbReference type="ChEBI" id="CHEBI:58349"/>
        <dbReference type="ChEBI" id="CHEBI:58421"/>
        <dbReference type="ChEBI" id="CHEBI:58453"/>
        <dbReference type="EC" id="1.1.1.193"/>
    </reaction>
</comment>
<dbReference type="InterPro" id="IPR016193">
    <property type="entry name" value="Cytidine_deaminase-like"/>
</dbReference>
<dbReference type="PROSITE" id="PS51747">
    <property type="entry name" value="CYT_DCMP_DEAMINASES_2"/>
    <property type="match status" value="1"/>
</dbReference>
<keyword evidence="6 9" id="KW-0521">NADP</keyword>
<dbReference type="GO" id="GO:0008703">
    <property type="term" value="F:5-amino-6-(5-phosphoribosylamino)uracil reductase activity"/>
    <property type="evidence" value="ECO:0007669"/>
    <property type="project" value="UniProtKB-EC"/>
</dbReference>
<dbReference type="GO" id="GO:0008835">
    <property type="term" value="F:diaminohydroxyphosphoribosylaminopyrimidine deaminase activity"/>
    <property type="evidence" value="ECO:0007669"/>
    <property type="project" value="UniProtKB-EC"/>
</dbReference>
<evidence type="ECO:0000313" key="12">
    <source>
        <dbReference type="Proteomes" id="UP000732105"/>
    </source>
</evidence>
<keyword evidence="9" id="KW-0479">Metal-binding</keyword>
<evidence type="ECO:0000256" key="7">
    <source>
        <dbReference type="ARBA" id="ARBA00023002"/>
    </source>
</evidence>
<evidence type="ECO:0000256" key="6">
    <source>
        <dbReference type="ARBA" id="ARBA00022857"/>
    </source>
</evidence>
<dbReference type="InterPro" id="IPR050765">
    <property type="entry name" value="Riboflavin_Biosynth_HTPR"/>
</dbReference>
<keyword evidence="12" id="KW-1185">Reference proteome</keyword>
<comment type="cofactor">
    <cofactor evidence="9">
        <name>Zn(2+)</name>
        <dbReference type="ChEBI" id="CHEBI:29105"/>
    </cofactor>
    <text evidence="9">Binds 1 zinc ion.</text>
</comment>
<sequence length="366" mass="39880">MSKNYEYMHRAFELAKKGIGRVNPNPLVGAVIVKDDKIIGEGYHEFFGGPHAEVNAFLSAKESVEGATMYVTLEPCSHYGKTPPCAEAIVKNKISKVVIGMLDPNPLVAGRGVKILEENGIEVNFGYLCEELSDMNRTFLKFIQSKTPYVVMKTAMTLDGKIASKTGDSRWVSNEKSRAKVHELRNELAGIMVGVDTVITDDPLLTTRLEDANGQNPVRIVVDSKARIPLDSKILNTSDQAKTILAVTESADPEKIQKVEEKGNQVIKVKAKDQKIDLNNLMLKLGEQNIDGVLLEGGATLNFSALQSGIVDEVVSFVAPKIIGGAEAKSPVGGEGIELMKNAIELDDVKYEQLGQDLMLQGKIKK</sequence>
<dbReference type="InterPro" id="IPR002125">
    <property type="entry name" value="CMP_dCMP_dom"/>
</dbReference>
<dbReference type="Pfam" id="PF00383">
    <property type="entry name" value="dCMP_cyt_deam_1"/>
    <property type="match status" value="1"/>
</dbReference>
<dbReference type="EC" id="3.5.4.26" evidence="9"/>
<keyword evidence="9" id="KW-0686">Riboflavin biosynthesis</keyword>
<dbReference type="EMBL" id="RZNH01000028">
    <property type="protein sequence ID" value="NOU61151.1"/>
    <property type="molecule type" value="Genomic_DNA"/>
</dbReference>
<dbReference type="PANTHER" id="PTHR38011">
    <property type="entry name" value="DIHYDROFOLATE REDUCTASE FAMILY PROTEIN (AFU_ORTHOLOGUE AFUA_8G06820)"/>
    <property type="match status" value="1"/>
</dbReference>
<dbReference type="Pfam" id="PF01872">
    <property type="entry name" value="RibD_C"/>
    <property type="match status" value="1"/>
</dbReference>
<reference evidence="11 12" key="1">
    <citation type="submission" date="2018-12" db="EMBL/GenBank/DDBJ databases">
        <title>Marinifilum JC070 sp. nov., a marine bacterium isolated from Yongle Blue Hole in the South China Sea.</title>
        <authorList>
            <person name="Fu T."/>
        </authorList>
    </citation>
    <scope>NUCLEOTIDE SEQUENCE [LARGE SCALE GENOMIC DNA]</scope>
    <source>
        <strain evidence="11 12">JC070</strain>
    </source>
</reference>
<dbReference type="InterPro" id="IPR004794">
    <property type="entry name" value="Eubact_RibD"/>
</dbReference>
<keyword evidence="7 9" id="KW-0560">Oxidoreductase</keyword>
<comment type="similarity">
    <text evidence="5 9">In the C-terminal section; belongs to the HTP reductase family.</text>
</comment>
<keyword evidence="9 11" id="KW-0378">Hydrolase</keyword>
<evidence type="ECO:0000256" key="1">
    <source>
        <dbReference type="ARBA" id="ARBA00002151"/>
    </source>
</evidence>
<accession>A0ABX1WYG9</accession>
<evidence type="ECO:0000256" key="5">
    <source>
        <dbReference type="ARBA" id="ARBA00007417"/>
    </source>
</evidence>
<evidence type="ECO:0000259" key="10">
    <source>
        <dbReference type="PROSITE" id="PS51747"/>
    </source>
</evidence>
<evidence type="ECO:0000313" key="11">
    <source>
        <dbReference type="EMBL" id="NOU61151.1"/>
    </source>
</evidence>
<evidence type="ECO:0000256" key="2">
    <source>
        <dbReference type="ARBA" id="ARBA00004882"/>
    </source>
</evidence>
<dbReference type="InterPro" id="IPR002734">
    <property type="entry name" value="RibDG_C"/>
</dbReference>
<gene>
    <name evidence="11" type="primary">ribD</name>
    <name evidence="11" type="ORF">ELS83_15145</name>
</gene>
<feature type="domain" description="CMP/dCMP-type deaminase" evidence="10">
    <location>
        <begin position="2"/>
        <end position="124"/>
    </location>
</feature>
<comment type="pathway">
    <text evidence="2 9">Cofactor biosynthesis; riboflavin biosynthesis; 5-amino-6-(D-ribitylamino)uracil from GTP: step 2/4.</text>
</comment>
<dbReference type="Proteomes" id="UP000732105">
    <property type="component" value="Unassembled WGS sequence"/>
</dbReference>
<dbReference type="NCBIfam" id="TIGR00227">
    <property type="entry name" value="ribD_Cterm"/>
    <property type="match status" value="1"/>
</dbReference>
<dbReference type="PANTHER" id="PTHR38011:SF7">
    <property type="entry name" value="2,5-DIAMINO-6-RIBOSYLAMINO-4(3H)-PYRIMIDINONE 5'-PHOSPHATE REDUCTASE"/>
    <property type="match status" value="1"/>
</dbReference>
<comment type="pathway">
    <text evidence="3 9">Cofactor biosynthesis; riboflavin biosynthesis; 5-amino-6-(D-ribitylamino)uracil from GTP: step 3/4.</text>
</comment>
<keyword evidence="9" id="KW-0862">Zinc</keyword>
<dbReference type="CDD" id="cd01284">
    <property type="entry name" value="Riboflavin_deaminase-reductase"/>
    <property type="match status" value="1"/>
</dbReference>
<dbReference type="EC" id="1.1.1.193" evidence="9"/>
<keyword evidence="8" id="KW-0511">Multifunctional enzyme</keyword>
<name>A0ABX1WYG9_9BACT</name>
<dbReference type="NCBIfam" id="TIGR00326">
    <property type="entry name" value="eubact_ribD"/>
    <property type="match status" value="1"/>
</dbReference>
<evidence type="ECO:0000256" key="9">
    <source>
        <dbReference type="PIRNR" id="PIRNR006769"/>
    </source>
</evidence>
<evidence type="ECO:0000256" key="8">
    <source>
        <dbReference type="ARBA" id="ARBA00023268"/>
    </source>
</evidence>
<evidence type="ECO:0000256" key="3">
    <source>
        <dbReference type="ARBA" id="ARBA00004910"/>
    </source>
</evidence>
<comment type="function">
    <text evidence="1 9">Converts 2,5-diamino-6-(ribosylamino)-4(3h)-pyrimidinone 5'-phosphate into 5-amino-6-(ribosylamino)-2,4(1h,3h)-pyrimidinedione 5'-phosphate.</text>
</comment>
<dbReference type="SUPFAM" id="SSF53597">
    <property type="entry name" value="Dihydrofolate reductase-like"/>
    <property type="match status" value="1"/>
</dbReference>
<comment type="similarity">
    <text evidence="4 9">In the N-terminal section; belongs to the cytidine and deoxycytidylate deaminase family.</text>
</comment>
<dbReference type="PIRSF" id="PIRSF006769">
    <property type="entry name" value="RibD"/>
    <property type="match status" value="1"/>
</dbReference>
<evidence type="ECO:0000256" key="4">
    <source>
        <dbReference type="ARBA" id="ARBA00005259"/>
    </source>
</evidence>
<dbReference type="InterPro" id="IPR024072">
    <property type="entry name" value="DHFR-like_dom_sf"/>
</dbReference>
<comment type="catalytic activity">
    <reaction evidence="9">
        <text>2,5-diamino-6-hydroxy-4-(5-phosphoribosylamino)-pyrimidine + H2O + H(+) = 5-amino-6-(5-phospho-D-ribosylamino)uracil + NH4(+)</text>
        <dbReference type="Rhea" id="RHEA:21868"/>
        <dbReference type="ChEBI" id="CHEBI:15377"/>
        <dbReference type="ChEBI" id="CHEBI:15378"/>
        <dbReference type="ChEBI" id="CHEBI:28938"/>
        <dbReference type="ChEBI" id="CHEBI:58453"/>
        <dbReference type="ChEBI" id="CHEBI:58614"/>
        <dbReference type="EC" id="3.5.4.26"/>
    </reaction>
</comment>
<dbReference type="Gene3D" id="3.40.140.10">
    <property type="entry name" value="Cytidine Deaminase, domain 2"/>
    <property type="match status" value="1"/>
</dbReference>